<evidence type="ECO:0000256" key="3">
    <source>
        <dbReference type="ARBA" id="ARBA00022898"/>
    </source>
</evidence>
<dbReference type="PANTHER" id="PTHR42743">
    <property type="entry name" value="AMINO-ACID AMINOTRANSFERASE"/>
    <property type="match status" value="1"/>
</dbReference>
<keyword evidence="3" id="KW-0663">Pyridoxal phosphate</keyword>
<dbReference type="GO" id="GO:0046394">
    <property type="term" value="P:carboxylic acid biosynthetic process"/>
    <property type="evidence" value="ECO:0007669"/>
    <property type="project" value="UniProtKB-ARBA"/>
</dbReference>
<proteinExistence type="inferred from homology"/>
<accession>A0A6J7LNU3</accession>
<dbReference type="InterPro" id="IPR018300">
    <property type="entry name" value="Aminotrans_IV_CS"/>
</dbReference>
<dbReference type="GO" id="GO:0008652">
    <property type="term" value="P:amino acid biosynthetic process"/>
    <property type="evidence" value="ECO:0007669"/>
    <property type="project" value="UniProtKB-ARBA"/>
</dbReference>
<dbReference type="InterPro" id="IPR036038">
    <property type="entry name" value="Aminotransferase-like"/>
</dbReference>
<dbReference type="FunFam" id="3.20.10.10:FF:000002">
    <property type="entry name" value="D-alanine aminotransferase"/>
    <property type="match status" value="1"/>
</dbReference>
<comment type="similarity">
    <text evidence="2">Belongs to the class-IV pyridoxal-phosphate-dependent aminotransferase family.</text>
</comment>
<comment type="cofactor">
    <cofactor evidence="1">
        <name>pyridoxal 5'-phosphate</name>
        <dbReference type="ChEBI" id="CHEBI:597326"/>
    </cofactor>
</comment>
<dbReference type="EMBL" id="CAFBNE010000187">
    <property type="protein sequence ID" value="CAB4970380.1"/>
    <property type="molecule type" value="Genomic_DNA"/>
</dbReference>
<organism evidence="4">
    <name type="scientific">freshwater metagenome</name>
    <dbReference type="NCBI Taxonomy" id="449393"/>
    <lineage>
        <taxon>unclassified sequences</taxon>
        <taxon>metagenomes</taxon>
        <taxon>ecological metagenomes</taxon>
    </lineage>
</organism>
<dbReference type="InterPro" id="IPR050571">
    <property type="entry name" value="Class-IV_PLP-Dep_Aminotrnsfr"/>
</dbReference>
<dbReference type="Gene3D" id="3.20.10.10">
    <property type="entry name" value="D-amino Acid Aminotransferase, subunit A, domain 2"/>
    <property type="match status" value="1"/>
</dbReference>
<dbReference type="Gene3D" id="3.30.470.10">
    <property type="match status" value="1"/>
</dbReference>
<protein>
    <submittedName>
        <fullName evidence="4">Unannotated protein</fullName>
    </submittedName>
</protein>
<dbReference type="GO" id="GO:0005829">
    <property type="term" value="C:cytosol"/>
    <property type="evidence" value="ECO:0007669"/>
    <property type="project" value="TreeGrafter"/>
</dbReference>
<gene>
    <name evidence="4" type="ORF">UFOPK3772_03326</name>
</gene>
<reference evidence="4" key="1">
    <citation type="submission" date="2020-05" db="EMBL/GenBank/DDBJ databases">
        <authorList>
            <person name="Chiriac C."/>
            <person name="Salcher M."/>
            <person name="Ghai R."/>
            <person name="Kavagutti S V."/>
        </authorList>
    </citation>
    <scope>NUCLEOTIDE SEQUENCE</scope>
</reference>
<dbReference type="InterPro" id="IPR001544">
    <property type="entry name" value="Aminotrans_IV"/>
</dbReference>
<dbReference type="SUPFAM" id="SSF56752">
    <property type="entry name" value="D-aminoacid aminotransferase-like PLP-dependent enzymes"/>
    <property type="match status" value="1"/>
</dbReference>
<dbReference type="PANTHER" id="PTHR42743:SF11">
    <property type="entry name" value="AMINODEOXYCHORISMATE LYASE"/>
    <property type="match status" value="1"/>
</dbReference>
<dbReference type="Pfam" id="PF01063">
    <property type="entry name" value="Aminotran_4"/>
    <property type="match status" value="1"/>
</dbReference>
<dbReference type="InterPro" id="IPR043131">
    <property type="entry name" value="BCAT-like_N"/>
</dbReference>
<dbReference type="PROSITE" id="PS00770">
    <property type="entry name" value="AA_TRANSFER_CLASS_4"/>
    <property type="match status" value="1"/>
</dbReference>
<sequence length="278" mass="29740">MIWLGDREVGSIVPADEALVSVLDHGFTVADGVFETLKVAHGRPFALTRHLERLARSAAALGLQAPDEGVVRDAVGEVVFANAPVIGGLGRLRITYTAGEAPLGSDRGQALPTLVVAMAKSSAWPEATTCATVPWVRNERSPIAGVKSTSYAENVVALRYAHDRGASEAVLANTRDELCEGTGTNVFVVWEGRVLTPPISSGCLAGITRQLVIDWFGAVEESLPYDALLTADEVFLTSSTRDVHPVIRIDERTWGEPGLVASRLREEFIARSAVNDDP</sequence>
<name>A0A6J7LNU3_9ZZZZ</name>
<evidence type="ECO:0000256" key="1">
    <source>
        <dbReference type="ARBA" id="ARBA00001933"/>
    </source>
</evidence>
<dbReference type="AlphaFoldDB" id="A0A6J7LNU3"/>
<evidence type="ECO:0000256" key="2">
    <source>
        <dbReference type="ARBA" id="ARBA00009320"/>
    </source>
</evidence>
<evidence type="ECO:0000313" key="4">
    <source>
        <dbReference type="EMBL" id="CAB4970380.1"/>
    </source>
</evidence>
<dbReference type="InterPro" id="IPR043132">
    <property type="entry name" value="BCAT-like_C"/>
</dbReference>
<dbReference type="GO" id="GO:0003824">
    <property type="term" value="F:catalytic activity"/>
    <property type="evidence" value="ECO:0007669"/>
    <property type="project" value="InterPro"/>
</dbReference>